<comment type="caution">
    <text evidence="1">The sequence shown here is derived from an EMBL/GenBank/DDBJ whole genome shotgun (WGS) entry which is preliminary data.</text>
</comment>
<protein>
    <submittedName>
        <fullName evidence="1">Uncharacterized protein</fullName>
    </submittedName>
</protein>
<gene>
    <name evidence="1" type="ORF">MRB53_005453</name>
</gene>
<organism evidence="1 2">
    <name type="scientific">Persea americana</name>
    <name type="common">Avocado</name>
    <dbReference type="NCBI Taxonomy" id="3435"/>
    <lineage>
        <taxon>Eukaryota</taxon>
        <taxon>Viridiplantae</taxon>
        <taxon>Streptophyta</taxon>
        <taxon>Embryophyta</taxon>
        <taxon>Tracheophyta</taxon>
        <taxon>Spermatophyta</taxon>
        <taxon>Magnoliopsida</taxon>
        <taxon>Magnoliidae</taxon>
        <taxon>Laurales</taxon>
        <taxon>Lauraceae</taxon>
        <taxon>Persea</taxon>
    </lineage>
</organism>
<name>A0ACC2MDC9_PERAE</name>
<evidence type="ECO:0000313" key="2">
    <source>
        <dbReference type="Proteomes" id="UP001234297"/>
    </source>
</evidence>
<accession>A0ACC2MDC9</accession>
<evidence type="ECO:0000313" key="1">
    <source>
        <dbReference type="EMBL" id="KAJ8643705.1"/>
    </source>
</evidence>
<keyword evidence="2" id="KW-1185">Reference proteome</keyword>
<sequence length="391" mass="43808">MQNSSLEKKTRRTYVSPALYTTPEATPLPDSPVSFTPSPYIVDHKRRGPRLLKGSSRDNVVECQQVNEEERVEEKGVKGDGMVINSVSEVSSPVMHSTSCEEVHVNGYNNRKPEDNILGDGVVIDDSTKSFPADLDKDCDTDDFFDPQDVMSASSNTEVDDNTMTERSWRPFSSPFGEYFDASEELSIEGTPQSRRNVDFELCEIRTNLWMEIERRKQAEEALYSMQSQWQRLAQQLSVVGLSLPVAPAAVTDGHTEIDPAEELCQQVFIAQVVANSVGRGAARAEVELEMESHIEAKNIEINRLCDRLHYYETVNREMSQRNQETVERARQQRHRRKRKQKWIWSSIGVAIALGSAALAWSYLPTAKESIIISSDAPAGGAAATSSEQTE</sequence>
<dbReference type="EMBL" id="CM056810">
    <property type="protein sequence ID" value="KAJ8643705.1"/>
    <property type="molecule type" value="Genomic_DNA"/>
</dbReference>
<reference evidence="1 2" key="1">
    <citation type="journal article" date="2022" name="Hortic Res">
        <title>A haplotype resolved chromosomal level avocado genome allows analysis of novel avocado genes.</title>
        <authorList>
            <person name="Nath O."/>
            <person name="Fletcher S.J."/>
            <person name="Hayward A."/>
            <person name="Shaw L.M."/>
            <person name="Masouleh A.K."/>
            <person name="Furtado A."/>
            <person name="Henry R.J."/>
            <person name="Mitter N."/>
        </authorList>
    </citation>
    <scope>NUCLEOTIDE SEQUENCE [LARGE SCALE GENOMIC DNA]</scope>
    <source>
        <strain evidence="2">cv. Hass</strain>
    </source>
</reference>
<dbReference type="Proteomes" id="UP001234297">
    <property type="component" value="Chromosome 2"/>
</dbReference>
<proteinExistence type="predicted"/>